<dbReference type="Gene3D" id="3.40.850.10">
    <property type="entry name" value="Kinesin motor domain"/>
    <property type="match status" value="1"/>
</dbReference>
<dbReference type="GO" id="GO:0008017">
    <property type="term" value="F:microtubule binding"/>
    <property type="evidence" value="ECO:0007669"/>
    <property type="project" value="InterPro"/>
</dbReference>
<dbReference type="InParanoid" id="V5G1Q1"/>
<dbReference type="PANTHER" id="PTHR47969">
    <property type="entry name" value="CHROMOSOME-ASSOCIATED KINESIN KIF4A-RELATED"/>
    <property type="match status" value="1"/>
</dbReference>
<dbReference type="AlphaFoldDB" id="V5G1Q1"/>
<dbReference type="Proteomes" id="UP000018001">
    <property type="component" value="Unassembled WGS sequence"/>
</dbReference>
<reference evidence="6" key="1">
    <citation type="journal article" date="2014" name="Genome Announc.">
        <title>Draft genome sequence of the formaldehyde-resistant fungus Byssochlamys spectabilis No. 5 (anamorph Paecilomyces variotii No. 5) (NBRC109023).</title>
        <authorList>
            <person name="Oka T."/>
            <person name="Ekino K."/>
            <person name="Fukuda K."/>
            <person name="Nomura Y."/>
        </authorList>
    </citation>
    <scope>NUCLEOTIDE SEQUENCE [LARGE SCALE GENOMIC DNA]</scope>
    <source>
        <strain evidence="6">No. 5 / NBRC 109023</strain>
    </source>
</reference>
<sequence length="779" mass="85891">MSVRVVARVRPLLKSERELDVIVRTGPSPTSTASLPSSDTTAKPAAAKSKKDGRGNSASAALRDRDTIVRIPNPKNEGEEYSFQFNAVYDAAATQQELFDAEVAPTVKHLFTGFDVTIFAYGVTGTGKTHTMRGGKSLADRGVIPRLLSAIYRRSRKLDKDSEGQTKVDVSMSYYEIYNDKVFDLFEPPEKRTASGLPLRDNGGKTVVVGLTERPCPSLKEFESLYDQANMNRSTSATKLNAHSSRSHAILCVKVAVTTGDKTRISTASAIDLAGSEDNRRTGNDKERMVESASINKSLFVLAQCVEAISKKQPRIPYRESKMTRILSLGQNNGLTVMILNLAPVRSYHLDTVSSLNFANRTKKVEVREVENEPMFKGPPRPAVRSSVAGSMLRQPLRPLAASVNANIAVPATSTDEKPADSKPAKAFHVYSDKPQSKHASQIKKPEIAKRASPLKRKSDTFKSPRPRSAKGLRQPELSGSSRASGAEMSAAKIEEMVQKKVEEILAARALDETAKQRTQSNEINEAVQRRLELLEKRIEGREDARAEGLSYLLMAKQHHARGEDSSALKMYQLAVPFFPKNEKLLGKISVLQEKLQMKSQMQHATSAAEEATSAARHELGSMLSLKKEEKHTLPKRPAELDEEDQDPEHNEVFSDEEYNLAEITKPKQKRAKTNSPAVTEQQDPQTTVSDDFANSPRTAHLLSIINSRDVSQIKLLKGVGIKKAEAIVDCLCEMDDKLENDNYEGGDGQTQVKSLIELSKMKGVRLRTVQNMRSGIAA</sequence>
<dbReference type="GO" id="GO:0007018">
    <property type="term" value="P:microtubule-based movement"/>
    <property type="evidence" value="ECO:0007669"/>
    <property type="project" value="InterPro"/>
</dbReference>
<dbReference type="CDD" id="cd00106">
    <property type="entry name" value="KISc"/>
    <property type="match status" value="1"/>
</dbReference>
<feature type="compositionally biased region" description="Basic and acidic residues" evidence="3">
    <location>
        <begin position="625"/>
        <end position="640"/>
    </location>
</feature>
<dbReference type="InterPro" id="IPR027417">
    <property type="entry name" value="P-loop_NTPase"/>
</dbReference>
<feature type="region of interest" description="Disordered" evidence="3">
    <location>
        <begin position="23"/>
        <end position="62"/>
    </location>
</feature>
<dbReference type="InterPro" id="IPR036961">
    <property type="entry name" value="Kinesin_motor_dom_sf"/>
</dbReference>
<feature type="region of interest" description="Disordered" evidence="3">
    <location>
        <begin position="625"/>
        <end position="694"/>
    </location>
</feature>
<dbReference type="SUPFAM" id="SSF52540">
    <property type="entry name" value="P-loop containing nucleoside triphosphate hydrolases"/>
    <property type="match status" value="1"/>
</dbReference>
<dbReference type="InterPro" id="IPR001752">
    <property type="entry name" value="Kinesin_motor_dom"/>
</dbReference>
<organism evidence="5 6">
    <name type="scientific">Byssochlamys spectabilis (strain No. 5 / NBRC 109023)</name>
    <name type="common">Paecilomyces variotii</name>
    <dbReference type="NCBI Taxonomy" id="1356009"/>
    <lineage>
        <taxon>Eukaryota</taxon>
        <taxon>Fungi</taxon>
        <taxon>Dikarya</taxon>
        <taxon>Ascomycota</taxon>
        <taxon>Pezizomycotina</taxon>
        <taxon>Eurotiomycetes</taxon>
        <taxon>Eurotiomycetidae</taxon>
        <taxon>Eurotiales</taxon>
        <taxon>Thermoascaceae</taxon>
        <taxon>Paecilomyces</taxon>
    </lineage>
</organism>
<dbReference type="HOGENOM" id="CLU_001485_27_3_1"/>
<dbReference type="PANTHER" id="PTHR47969:SF9">
    <property type="entry name" value="KINESIN-LIKE PROTEIN"/>
    <property type="match status" value="1"/>
</dbReference>
<gene>
    <name evidence="5" type="ORF">PVAR5_3431</name>
</gene>
<keyword evidence="1" id="KW-0547">Nucleotide-binding</keyword>
<dbReference type="GO" id="GO:0005524">
    <property type="term" value="F:ATP binding"/>
    <property type="evidence" value="ECO:0007669"/>
    <property type="project" value="UniProtKB-UniRule"/>
</dbReference>
<feature type="binding site" evidence="1">
    <location>
        <begin position="122"/>
        <end position="129"/>
    </location>
    <ligand>
        <name>ATP</name>
        <dbReference type="ChEBI" id="CHEBI:30616"/>
    </ligand>
</feature>
<dbReference type="eggNOG" id="KOG0242">
    <property type="taxonomic scope" value="Eukaryota"/>
</dbReference>
<comment type="similarity">
    <text evidence="1">Belongs to the TRAFAC class myosin-kinesin ATPase superfamily. Kinesin family.</text>
</comment>
<protein>
    <recommendedName>
        <fullName evidence="4">Kinesin motor domain-containing protein</fullName>
    </recommendedName>
</protein>
<evidence type="ECO:0000313" key="5">
    <source>
        <dbReference type="EMBL" id="GAD94802.1"/>
    </source>
</evidence>
<evidence type="ECO:0000256" key="1">
    <source>
        <dbReference type="PROSITE-ProRule" id="PRU00283"/>
    </source>
</evidence>
<comment type="caution">
    <text evidence="5">The sequence shown here is derived from an EMBL/GenBank/DDBJ whole genome shotgun (WGS) entry which is preliminary data.</text>
</comment>
<evidence type="ECO:0000313" key="6">
    <source>
        <dbReference type="Proteomes" id="UP000018001"/>
    </source>
</evidence>
<feature type="compositionally biased region" description="Polar residues" evidence="3">
    <location>
        <begin position="674"/>
        <end position="690"/>
    </location>
</feature>
<feature type="region of interest" description="Disordered" evidence="3">
    <location>
        <begin position="413"/>
        <end position="490"/>
    </location>
</feature>
<dbReference type="GO" id="GO:0007052">
    <property type="term" value="P:mitotic spindle organization"/>
    <property type="evidence" value="ECO:0007669"/>
    <property type="project" value="TreeGrafter"/>
</dbReference>
<dbReference type="OrthoDB" id="3176171at2759"/>
<dbReference type="GO" id="GO:0051231">
    <property type="term" value="P:spindle elongation"/>
    <property type="evidence" value="ECO:0007669"/>
    <property type="project" value="TreeGrafter"/>
</dbReference>
<dbReference type="GO" id="GO:0005875">
    <property type="term" value="C:microtubule associated complex"/>
    <property type="evidence" value="ECO:0007669"/>
    <property type="project" value="TreeGrafter"/>
</dbReference>
<keyword evidence="6" id="KW-1185">Reference proteome</keyword>
<dbReference type="SMART" id="SM00129">
    <property type="entry name" value="KISc"/>
    <property type="match status" value="1"/>
</dbReference>
<accession>V5G1Q1</accession>
<proteinExistence type="inferred from homology"/>
<dbReference type="Pfam" id="PF00225">
    <property type="entry name" value="Kinesin"/>
    <property type="match status" value="1"/>
</dbReference>
<evidence type="ECO:0000259" key="4">
    <source>
        <dbReference type="PROSITE" id="PS50067"/>
    </source>
</evidence>
<feature type="compositionally biased region" description="Low complexity" evidence="3">
    <location>
        <begin position="25"/>
        <end position="47"/>
    </location>
</feature>
<feature type="domain" description="Kinesin motor" evidence="4">
    <location>
        <begin position="2"/>
        <end position="365"/>
    </location>
</feature>
<keyword evidence="1" id="KW-0067">ATP-binding</keyword>
<keyword evidence="2" id="KW-0175">Coiled coil</keyword>
<dbReference type="PROSITE" id="PS50067">
    <property type="entry name" value="KINESIN_MOTOR_2"/>
    <property type="match status" value="1"/>
</dbReference>
<feature type="compositionally biased region" description="Basic and acidic residues" evidence="3">
    <location>
        <begin position="415"/>
        <end position="424"/>
    </location>
</feature>
<keyword evidence="1" id="KW-0505">Motor protein</keyword>
<dbReference type="EMBL" id="BAUL01000103">
    <property type="protein sequence ID" value="GAD94802.1"/>
    <property type="molecule type" value="Genomic_DNA"/>
</dbReference>
<dbReference type="InterPro" id="IPR027640">
    <property type="entry name" value="Kinesin-like_fam"/>
</dbReference>
<dbReference type="GO" id="GO:0003777">
    <property type="term" value="F:microtubule motor activity"/>
    <property type="evidence" value="ECO:0007669"/>
    <property type="project" value="InterPro"/>
</dbReference>
<evidence type="ECO:0000256" key="2">
    <source>
        <dbReference type="SAM" id="Coils"/>
    </source>
</evidence>
<dbReference type="PRINTS" id="PR00380">
    <property type="entry name" value="KINESINHEAVY"/>
</dbReference>
<name>V5G1Q1_BYSSN</name>
<evidence type="ECO:0000256" key="3">
    <source>
        <dbReference type="SAM" id="MobiDB-lite"/>
    </source>
</evidence>
<feature type="coiled-coil region" evidence="2">
    <location>
        <begin position="518"/>
        <end position="545"/>
    </location>
</feature>